<feature type="region of interest" description="Disordered" evidence="1">
    <location>
        <begin position="107"/>
        <end position="131"/>
    </location>
</feature>
<evidence type="ECO:0000313" key="4">
    <source>
        <dbReference type="Proteomes" id="UP001168098"/>
    </source>
</evidence>
<dbReference type="PANTHER" id="PTHR31973:SF187">
    <property type="entry name" value="MUTATOR TRANSPOSASE MUDRA PROTEIN"/>
    <property type="match status" value="1"/>
</dbReference>
<dbReference type="Pfam" id="PF03108">
    <property type="entry name" value="DBD_Tnp_Mut"/>
    <property type="match status" value="1"/>
</dbReference>
<evidence type="ECO:0000256" key="1">
    <source>
        <dbReference type="SAM" id="MobiDB-lite"/>
    </source>
</evidence>
<name>A0AA38ZR69_VITRO</name>
<reference evidence="3 4" key="1">
    <citation type="journal article" date="2023" name="BMC Biotechnol.">
        <title>Vitis rotundifolia cv Carlos genome sequencing.</title>
        <authorList>
            <person name="Huff M."/>
            <person name="Hulse-Kemp A."/>
            <person name="Scheffler B."/>
            <person name="Youngblood R."/>
            <person name="Simpson S."/>
            <person name="Babiker E."/>
            <person name="Staton M."/>
        </authorList>
    </citation>
    <scope>NUCLEOTIDE SEQUENCE [LARGE SCALE GENOMIC DNA]</scope>
    <source>
        <tissue evidence="3">Leaf</tissue>
    </source>
</reference>
<sequence>MCSSLSKDEEVDVFVKHPKVLHFPKAKIRSSNTNVAATPNVDEVVDEAEDSSSESEFFYDEYSVSNDDDLYDNYVNANEEWVEVKSNGEKDSRVEEENIIVNDVGGEENLCDDDMRTLDSGSEKESNRDKPRYPQFVVDTDMVNPQFSVGLLFISATEFRVAMREYAIKNGRNVKFIKNEKDKVRVVCLAKCPWVVYATQHTCGRVFKNNNLTSRYLCKKYVDHFRNNPKLSIRAFMNTVRSSLPCEKKALKQIQRALIEQYAKLLDYCSEIKRTNPSSTVIMETKMVLDKGLVLAIEELLPNLKHRHCLRHL</sequence>
<proteinExistence type="predicted"/>
<comment type="caution">
    <text evidence="3">The sequence shown here is derived from an EMBL/GenBank/DDBJ whole genome shotgun (WGS) entry which is preliminary data.</text>
</comment>
<keyword evidence="4" id="KW-1185">Reference proteome</keyword>
<dbReference type="EMBL" id="JARBHA010000008">
    <property type="protein sequence ID" value="KAJ9693795.1"/>
    <property type="molecule type" value="Genomic_DNA"/>
</dbReference>
<protein>
    <recommendedName>
        <fullName evidence="2">Transposase MuDR plant domain-containing protein</fullName>
    </recommendedName>
</protein>
<accession>A0AA38ZR69</accession>
<evidence type="ECO:0000259" key="2">
    <source>
        <dbReference type="Pfam" id="PF03108"/>
    </source>
</evidence>
<dbReference type="AlphaFoldDB" id="A0AA38ZR69"/>
<feature type="compositionally biased region" description="Basic and acidic residues" evidence="1">
    <location>
        <begin position="113"/>
        <end position="131"/>
    </location>
</feature>
<evidence type="ECO:0000313" key="3">
    <source>
        <dbReference type="EMBL" id="KAJ9693795.1"/>
    </source>
</evidence>
<gene>
    <name evidence="3" type="ORF">PVL29_009656</name>
</gene>
<organism evidence="3 4">
    <name type="scientific">Vitis rotundifolia</name>
    <name type="common">Muscadine grape</name>
    <dbReference type="NCBI Taxonomy" id="103349"/>
    <lineage>
        <taxon>Eukaryota</taxon>
        <taxon>Viridiplantae</taxon>
        <taxon>Streptophyta</taxon>
        <taxon>Embryophyta</taxon>
        <taxon>Tracheophyta</taxon>
        <taxon>Spermatophyta</taxon>
        <taxon>Magnoliopsida</taxon>
        <taxon>eudicotyledons</taxon>
        <taxon>Gunneridae</taxon>
        <taxon>Pentapetalae</taxon>
        <taxon>rosids</taxon>
        <taxon>Vitales</taxon>
        <taxon>Vitaceae</taxon>
        <taxon>Viteae</taxon>
        <taxon>Vitis</taxon>
    </lineage>
</organism>
<feature type="domain" description="Transposase MuDR plant" evidence="2">
    <location>
        <begin position="146"/>
        <end position="200"/>
    </location>
</feature>
<dbReference type="Proteomes" id="UP001168098">
    <property type="component" value="Unassembled WGS sequence"/>
</dbReference>
<dbReference type="InterPro" id="IPR004332">
    <property type="entry name" value="Transposase_MuDR"/>
</dbReference>
<dbReference type="PANTHER" id="PTHR31973">
    <property type="entry name" value="POLYPROTEIN, PUTATIVE-RELATED"/>
    <property type="match status" value="1"/>
</dbReference>